<proteinExistence type="predicted"/>
<keyword evidence="2" id="KW-1185">Reference proteome</keyword>
<reference evidence="1 2" key="1">
    <citation type="journal article" date="2022" name="DNA Res.">
        <title>Chromosomal-level genome assembly of the orchid tree Bauhinia variegata (Leguminosae; Cercidoideae) supports the allotetraploid origin hypothesis of Bauhinia.</title>
        <authorList>
            <person name="Zhong Y."/>
            <person name="Chen Y."/>
            <person name="Zheng D."/>
            <person name="Pang J."/>
            <person name="Liu Y."/>
            <person name="Luo S."/>
            <person name="Meng S."/>
            <person name="Qian L."/>
            <person name="Wei D."/>
            <person name="Dai S."/>
            <person name="Zhou R."/>
        </authorList>
    </citation>
    <scope>NUCLEOTIDE SEQUENCE [LARGE SCALE GENOMIC DNA]</scope>
    <source>
        <strain evidence="1">BV-YZ2020</strain>
    </source>
</reference>
<evidence type="ECO:0000313" key="1">
    <source>
        <dbReference type="EMBL" id="KAI4318193.1"/>
    </source>
</evidence>
<accession>A0ACB9M254</accession>
<protein>
    <submittedName>
        <fullName evidence="1">Uncharacterized protein</fullName>
    </submittedName>
</protein>
<gene>
    <name evidence="1" type="ORF">L6164_025991</name>
</gene>
<comment type="caution">
    <text evidence="1">The sequence shown here is derived from an EMBL/GenBank/DDBJ whole genome shotgun (WGS) entry which is preliminary data.</text>
</comment>
<dbReference type="Proteomes" id="UP000828941">
    <property type="component" value="Chromosome 10"/>
</dbReference>
<name>A0ACB9M254_BAUVA</name>
<sequence length="266" mass="30333">MLGQTLVRKPMFRARVNLVRFDLVRTRSFCSNSMNGKIDTTKSNGHSDYTESNVSIHGERYRQLENMDFMTAAKILFTDPPKKKKFGFDFHLVQFFFACLPSLAVYLVAQYARYEMRKMEVEVEKKRKQKEEEEARELELNPPEEKDIKSDLRLLKVKERLDKLEENVKEIMVETKKQSSSSLTRNQPHDDQKKNLESSAPSNTSSDSSSAKAVEKDHHSKHVSAKLQPESGHESVNGSEVAPNASLPDQKGKNHGGETSQGTTRK</sequence>
<evidence type="ECO:0000313" key="2">
    <source>
        <dbReference type="Proteomes" id="UP000828941"/>
    </source>
</evidence>
<dbReference type="EMBL" id="CM039435">
    <property type="protein sequence ID" value="KAI4318193.1"/>
    <property type="molecule type" value="Genomic_DNA"/>
</dbReference>
<organism evidence="1 2">
    <name type="scientific">Bauhinia variegata</name>
    <name type="common">Purple orchid tree</name>
    <name type="synonym">Phanera variegata</name>
    <dbReference type="NCBI Taxonomy" id="167791"/>
    <lineage>
        <taxon>Eukaryota</taxon>
        <taxon>Viridiplantae</taxon>
        <taxon>Streptophyta</taxon>
        <taxon>Embryophyta</taxon>
        <taxon>Tracheophyta</taxon>
        <taxon>Spermatophyta</taxon>
        <taxon>Magnoliopsida</taxon>
        <taxon>eudicotyledons</taxon>
        <taxon>Gunneridae</taxon>
        <taxon>Pentapetalae</taxon>
        <taxon>rosids</taxon>
        <taxon>fabids</taxon>
        <taxon>Fabales</taxon>
        <taxon>Fabaceae</taxon>
        <taxon>Cercidoideae</taxon>
        <taxon>Cercideae</taxon>
        <taxon>Bauhiniinae</taxon>
        <taxon>Bauhinia</taxon>
    </lineage>
</organism>